<dbReference type="InterPro" id="IPR001986">
    <property type="entry name" value="Enolpyruvate_Tfrase_dom"/>
</dbReference>
<dbReference type="AlphaFoldDB" id="A0A1T4V9L7"/>
<feature type="binding site" evidence="7">
    <location>
        <position position="410"/>
    </location>
    <ligand>
        <name>phosphoenolpyruvate</name>
        <dbReference type="ChEBI" id="CHEBI:58702"/>
    </ligand>
</feature>
<keyword evidence="10" id="KW-1185">Reference proteome</keyword>
<evidence type="ECO:0000313" key="10">
    <source>
        <dbReference type="Proteomes" id="UP000242432"/>
    </source>
</evidence>
<dbReference type="GO" id="GO:0009423">
    <property type="term" value="P:chorismate biosynthetic process"/>
    <property type="evidence" value="ECO:0007669"/>
    <property type="project" value="UniProtKB-UniRule"/>
</dbReference>
<sequence>MKTASLKLKKIQSVSGLVIMPGSKSLSNRALLVSALARGKTKLLNVLKSDDTSRMIEALKQLGVNLNAVTGSIDVTGIDGVFDKGLNNLTLDLGNAGTAMRPLCAALSVSSGVFTLTGEPRMMERPIGPLTEALKEIGCNIEYLNNDGFPPLQIRGTTPKKHSIRVSGDTSSQFISALLMTAPVCGGLDISVSGDLISKPYVDLTVKLIEKFGAKVHRNGYSSFKVEGSGYTSPGSYLIEGDATGATYFAAAAAIKGQLEIYGLPDDSVQGDIRFFDVLKKMGAKVTRQENSILVKSGKLHGIEIDMNAMPDAAMTLVPLAMYTDSPVVIKNIASWRVKETDRIDAMVKEMTKLGVKVESGDDWISIDASKRNDATPVFDTYNDHRMAMCMSLIAFDREVVINDPDCIRKTFPTYFTLLNSVAKN</sequence>
<feature type="active site" description="Proton acceptor" evidence="7">
    <location>
        <position position="312"/>
    </location>
</feature>
<evidence type="ECO:0000256" key="4">
    <source>
        <dbReference type="ARBA" id="ARBA00022679"/>
    </source>
</evidence>
<dbReference type="GO" id="GO:0008652">
    <property type="term" value="P:amino acid biosynthetic process"/>
    <property type="evidence" value="ECO:0007669"/>
    <property type="project" value="UniProtKB-KW"/>
</dbReference>
<evidence type="ECO:0000256" key="5">
    <source>
        <dbReference type="ARBA" id="ARBA00023141"/>
    </source>
</evidence>
<feature type="binding site" evidence="7">
    <location>
        <position position="343"/>
    </location>
    <ligand>
        <name>phosphoenolpyruvate</name>
        <dbReference type="ChEBI" id="CHEBI:58702"/>
    </ligand>
</feature>
<dbReference type="GO" id="GO:0003866">
    <property type="term" value="F:3-phosphoshikimate 1-carboxyvinyltransferase activity"/>
    <property type="evidence" value="ECO:0007669"/>
    <property type="project" value="UniProtKB-UniRule"/>
</dbReference>
<feature type="binding site" evidence="7">
    <location>
        <position position="312"/>
    </location>
    <ligand>
        <name>3-phosphoshikimate</name>
        <dbReference type="ChEBI" id="CHEBI:145989"/>
    </ligand>
</feature>
<dbReference type="InterPro" id="IPR006264">
    <property type="entry name" value="EPSP_synthase"/>
</dbReference>
<comment type="catalytic activity">
    <reaction evidence="6">
        <text>3-phosphoshikimate + phosphoenolpyruvate = 5-O-(1-carboxyvinyl)-3-phosphoshikimate + phosphate</text>
        <dbReference type="Rhea" id="RHEA:21256"/>
        <dbReference type="ChEBI" id="CHEBI:43474"/>
        <dbReference type="ChEBI" id="CHEBI:57701"/>
        <dbReference type="ChEBI" id="CHEBI:58702"/>
        <dbReference type="ChEBI" id="CHEBI:145989"/>
        <dbReference type="EC" id="2.5.1.19"/>
    </reaction>
    <physiologicalReaction direction="left-to-right" evidence="6">
        <dbReference type="Rhea" id="RHEA:21257"/>
    </physiologicalReaction>
</comment>
<feature type="binding site" evidence="7">
    <location>
        <position position="97"/>
    </location>
    <ligand>
        <name>phosphoenolpyruvate</name>
        <dbReference type="ChEBI" id="CHEBI:58702"/>
    </ligand>
</feature>
<dbReference type="PROSITE" id="PS00885">
    <property type="entry name" value="EPSP_SYNTHASE_2"/>
    <property type="match status" value="1"/>
</dbReference>
<evidence type="ECO:0000256" key="7">
    <source>
        <dbReference type="HAMAP-Rule" id="MF_00210"/>
    </source>
</evidence>
<organism evidence="9 10">
    <name type="scientific">Succinivibrio dextrinosolvens DSM 3072</name>
    <dbReference type="NCBI Taxonomy" id="1123324"/>
    <lineage>
        <taxon>Bacteria</taxon>
        <taxon>Pseudomonadati</taxon>
        <taxon>Pseudomonadota</taxon>
        <taxon>Gammaproteobacteria</taxon>
        <taxon>Aeromonadales</taxon>
        <taxon>Succinivibrionaceae</taxon>
        <taxon>Succinivibrio</taxon>
    </lineage>
</organism>
<dbReference type="GO" id="GO:0009073">
    <property type="term" value="P:aromatic amino acid family biosynthetic process"/>
    <property type="evidence" value="ECO:0007669"/>
    <property type="project" value="UniProtKB-KW"/>
</dbReference>
<dbReference type="Gene3D" id="3.65.10.10">
    <property type="entry name" value="Enolpyruvate transferase domain"/>
    <property type="match status" value="2"/>
</dbReference>
<dbReference type="NCBIfam" id="TIGR01356">
    <property type="entry name" value="aroA"/>
    <property type="match status" value="1"/>
</dbReference>
<comment type="subunit">
    <text evidence="7">Monomer.</text>
</comment>
<dbReference type="GO" id="GO:0005737">
    <property type="term" value="C:cytoplasm"/>
    <property type="evidence" value="ECO:0007669"/>
    <property type="project" value="UniProtKB-SubCell"/>
</dbReference>
<dbReference type="STRING" id="83771.SAMN02910357_01317"/>
<gene>
    <name evidence="7" type="primary">aroA</name>
    <name evidence="9" type="ORF">SAMN02745213_01104</name>
</gene>
<accession>A0A1T4V9L7</accession>
<proteinExistence type="inferred from homology"/>
<feature type="binding site" evidence="7">
    <location>
        <position position="172"/>
    </location>
    <ligand>
        <name>3-phosphoshikimate</name>
        <dbReference type="ChEBI" id="CHEBI:145989"/>
    </ligand>
</feature>
<feature type="binding site" evidence="7">
    <location>
        <position position="24"/>
    </location>
    <ligand>
        <name>3-phosphoshikimate</name>
        <dbReference type="ChEBI" id="CHEBI:145989"/>
    </ligand>
</feature>
<feature type="binding site" evidence="7">
    <location>
        <position position="173"/>
    </location>
    <ligand>
        <name>3-phosphoshikimate</name>
        <dbReference type="ChEBI" id="CHEBI:145989"/>
    </ligand>
</feature>
<comment type="caution">
    <text evidence="7">Lacks conserved residue(s) required for the propagation of feature annotation.</text>
</comment>
<feature type="binding site" evidence="7">
    <location>
        <position position="386"/>
    </location>
    <ligand>
        <name>phosphoenolpyruvate</name>
        <dbReference type="ChEBI" id="CHEBI:58702"/>
    </ligand>
</feature>
<evidence type="ECO:0000256" key="6">
    <source>
        <dbReference type="ARBA" id="ARBA00044633"/>
    </source>
</evidence>
<protein>
    <recommendedName>
        <fullName evidence="7">3-phosphoshikimate 1-carboxyvinyltransferase</fullName>
        <ecNumber evidence="7">2.5.1.19</ecNumber>
    </recommendedName>
    <alternativeName>
        <fullName evidence="7">5-enolpyruvylshikimate-3-phosphate synthase</fullName>
        <shortName evidence="7">EPSP synthase</shortName>
        <shortName evidence="7">EPSPS</shortName>
    </alternativeName>
</protein>
<feature type="binding site" evidence="7">
    <location>
        <position position="198"/>
    </location>
    <ligand>
        <name>3-phosphoshikimate</name>
        <dbReference type="ChEBI" id="CHEBI:145989"/>
    </ligand>
</feature>
<dbReference type="SUPFAM" id="SSF55205">
    <property type="entry name" value="EPT/RTPC-like"/>
    <property type="match status" value="1"/>
</dbReference>
<feature type="domain" description="Enolpyruvate transferase" evidence="8">
    <location>
        <begin position="9"/>
        <end position="417"/>
    </location>
</feature>
<dbReference type="Proteomes" id="UP000242432">
    <property type="component" value="Unassembled WGS sequence"/>
</dbReference>
<feature type="binding site" evidence="7">
    <location>
        <position position="171"/>
    </location>
    <ligand>
        <name>3-phosphoshikimate</name>
        <dbReference type="ChEBI" id="CHEBI:145989"/>
    </ligand>
</feature>
<keyword evidence="3 7" id="KW-0028">Amino-acid biosynthesis</keyword>
<dbReference type="PROSITE" id="PS00104">
    <property type="entry name" value="EPSP_SYNTHASE_1"/>
    <property type="match status" value="1"/>
</dbReference>
<dbReference type="InterPro" id="IPR036968">
    <property type="entry name" value="Enolpyruvate_Tfrase_sf"/>
</dbReference>
<keyword evidence="7" id="KW-0963">Cytoplasm</keyword>
<dbReference type="HAMAP" id="MF_00210">
    <property type="entry name" value="EPSP_synth"/>
    <property type="match status" value="1"/>
</dbReference>
<dbReference type="PIRSF" id="PIRSF000505">
    <property type="entry name" value="EPSPS"/>
    <property type="match status" value="1"/>
</dbReference>
<dbReference type="PANTHER" id="PTHR21090">
    <property type="entry name" value="AROM/DEHYDROQUINATE SYNTHASE"/>
    <property type="match status" value="1"/>
</dbReference>
<dbReference type="CDD" id="cd01556">
    <property type="entry name" value="EPSP_synthase"/>
    <property type="match status" value="1"/>
</dbReference>
<feature type="binding site" evidence="7">
    <location>
        <position position="25"/>
    </location>
    <ligand>
        <name>3-phosphoshikimate</name>
        <dbReference type="ChEBI" id="CHEBI:145989"/>
    </ligand>
</feature>
<dbReference type="InterPro" id="IPR023193">
    <property type="entry name" value="EPSP_synthase_CS"/>
</dbReference>
<feature type="binding site" evidence="7">
    <location>
        <position position="339"/>
    </location>
    <ligand>
        <name>3-phosphoshikimate</name>
        <dbReference type="ChEBI" id="CHEBI:145989"/>
    </ligand>
</feature>
<dbReference type="InterPro" id="IPR013792">
    <property type="entry name" value="RNA3'P_cycl/enolpyr_Trfase_a/b"/>
</dbReference>
<comment type="pathway">
    <text evidence="1 7">Metabolic intermediate biosynthesis; chorismate biosynthesis; chorismate from D-erythrose 4-phosphate and phosphoenolpyruvate: step 6/7.</text>
</comment>
<evidence type="ECO:0000256" key="3">
    <source>
        <dbReference type="ARBA" id="ARBA00022605"/>
    </source>
</evidence>
<evidence type="ECO:0000256" key="2">
    <source>
        <dbReference type="ARBA" id="ARBA00009948"/>
    </source>
</evidence>
<feature type="binding site" evidence="7">
    <location>
        <position position="29"/>
    </location>
    <ligand>
        <name>3-phosphoshikimate</name>
        <dbReference type="ChEBI" id="CHEBI:145989"/>
    </ligand>
</feature>
<dbReference type="EC" id="2.5.1.19" evidence="7"/>
<keyword evidence="5 7" id="KW-0057">Aromatic amino acid biosynthesis</keyword>
<keyword evidence="4 7" id="KW-0808">Transferase</keyword>
<dbReference type="UniPathway" id="UPA00053">
    <property type="reaction ID" value="UER00089"/>
</dbReference>
<feature type="binding site" evidence="7">
    <location>
        <position position="125"/>
    </location>
    <ligand>
        <name>phosphoenolpyruvate</name>
        <dbReference type="ChEBI" id="CHEBI:58702"/>
    </ligand>
</feature>
<evidence type="ECO:0000256" key="1">
    <source>
        <dbReference type="ARBA" id="ARBA00004811"/>
    </source>
</evidence>
<dbReference type="RefSeq" id="WP_268844393.1">
    <property type="nucleotide sequence ID" value="NZ_FUXX01000015.1"/>
</dbReference>
<comment type="function">
    <text evidence="7">Catalyzes the transfer of the enolpyruvyl moiety of phosphoenolpyruvate (PEP) to the 5-hydroxyl of shikimate-3-phosphate (S3P) to produce enolpyruvyl shikimate-3-phosphate and inorganic phosphate.</text>
</comment>
<evidence type="ECO:0000259" key="8">
    <source>
        <dbReference type="Pfam" id="PF00275"/>
    </source>
</evidence>
<comment type="subcellular location">
    <subcellularLocation>
        <location evidence="7">Cytoplasm</location>
    </subcellularLocation>
</comment>
<feature type="binding site" evidence="7">
    <location>
        <position position="24"/>
    </location>
    <ligand>
        <name>phosphoenolpyruvate</name>
        <dbReference type="ChEBI" id="CHEBI:58702"/>
    </ligand>
</feature>
<dbReference type="PANTHER" id="PTHR21090:SF5">
    <property type="entry name" value="PENTAFUNCTIONAL AROM POLYPEPTIDE"/>
    <property type="match status" value="1"/>
</dbReference>
<name>A0A1T4V9L7_9GAMM</name>
<evidence type="ECO:0000313" key="9">
    <source>
        <dbReference type="EMBL" id="SKA61586.1"/>
    </source>
</evidence>
<comment type="similarity">
    <text evidence="2 7">Belongs to the EPSP synthase family.</text>
</comment>
<feature type="binding site" evidence="7">
    <location>
        <position position="173"/>
    </location>
    <ligand>
        <name>phosphoenolpyruvate</name>
        <dbReference type="ChEBI" id="CHEBI:58702"/>
    </ligand>
</feature>
<dbReference type="Pfam" id="PF00275">
    <property type="entry name" value="EPSP_synthase"/>
    <property type="match status" value="1"/>
</dbReference>
<dbReference type="EMBL" id="FUXX01000015">
    <property type="protein sequence ID" value="SKA61586.1"/>
    <property type="molecule type" value="Genomic_DNA"/>
</dbReference>
<reference evidence="10" key="1">
    <citation type="submission" date="2017-02" db="EMBL/GenBank/DDBJ databases">
        <authorList>
            <person name="Varghese N."/>
            <person name="Submissions S."/>
        </authorList>
    </citation>
    <scope>NUCLEOTIDE SEQUENCE [LARGE SCALE GENOMIC DNA]</scope>
    <source>
        <strain evidence="10">DSM 3072</strain>
    </source>
</reference>